<dbReference type="PANTHER" id="PTHR47429:SF2">
    <property type="entry name" value="PROTEIN TWIN LOV 1"/>
    <property type="match status" value="1"/>
</dbReference>
<name>A0AB34JJX7_PRYPA</name>
<dbReference type="PANTHER" id="PTHR47429">
    <property type="entry name" value="PROTEIN TWIN LOV 1"/>
    <property type="match status" value="1"/>
</dbReference>
<keyword evidence="3" id="KW-0157">Chromophore</keyword>
<comment type="caution">
    <text evidence="6">The sequence shown here is derived from an EMBL/GenBank/DDBJ whole genome shotgun (WGS) entry which is preliminary data.</text>
</comment>
<protein>
    <recommendedName>
        <fullName evidence="5">PAS domain-containing protein</fullName>
    </recommendedName>
</protein>
<evidence type="ECO:0000256" key="1">
    <source>
        <dbReference type="ARBA" id="ARBA00022630"/>
    </source>
</evidence>
<evidence type="ECO:0000313" key="6">
    <source>
        <dbReference type="EMBL" id="KAL1522224.1"/>
    </source>
</evidence>
<feature type="region of interest" description="Disordered" evidence="4">
    <location>
        <begin position="116"/>
        <end position="137"/>
    </location>
</feature>
<evidence type="ECO:0000256" key="2">
    <source>
        <dbReference type="ARBA" id="ARBA00022643"/>
    </source>
</evidence>
<dbReference type="Gene3D" id="3.30.450.20">
    <property type="entry name" value="PAS domain"/>
    <property type="match status" value="2"/>
</dbReference>
<proteinExistence type="predicted"/>
<accession>A0AB34JJX7</accession>
<dbReference type="AlphaFoldDB" id="A0AB34JJX7"/>
<organism evidence="6 7">
    <name type="scientific">Prymnesium parvum</name>
    <name type="common">Toxic golden alga</name>
    <dbReference type="NCBI Taxonomy" id="97485"/>
    <lineage>
        <taxon>Eukaryota</taxon>
        <taxon>Haptista</taxon>
        <taxon>Haptophyta</taxon>
        <taxon>Prymnesiophyceae</taxon>
        <taxon>Prymnesiales</taxon>
        <taxon>Prymnesiaceae</taxon>
        <taxon>Prymnesium</taxon>
    </lineage>
</organism>
<keyword evidence="7" id="KW-1185">Reference proteome</keyword>
<dbReference type="EMBL" id="JBGBPQ010000007">
    <property type="protein sequence ID" value="KAL1522224.1"/>
    <property type="molecule type" value="Genomic_DNA"/>
</dbReference>
<evidence type="ECO:0000259" key="5">
    <source>
        <dbReference type="Pfam" id="PF13426"/>
    </source>
</evidence>
<keyword evidence="1" id="KW-0285">Flavoprotein</keyword>
<keyword evidence="2" id="KW-0288">FMN</keyword>
<dbReference type="InterPro" id="IPR035965">
    <property type="entry name" value="PAS-like_dom_sf"/>
</dbReference>
<evidence type="ECO:0000256" key="3">
    <source>
        <dbReference type="ARBA" id="ARBA00022991"/>
    </source>
</evidence>
<dbReference type="SUPFAM" id="SSF55785">
    <property type="entry name" value="PYP-like sensor domain (PAS domain)"/>
    <property type="match status" value="2"/>
</dbReference>
<feature type="domain" description="PAS" evidence="5">
    <location>
        <begin position="197"/>
        <end position="280"/>
    </location>
</feature>
<reference evidence="6 7" key="1">
    <citation type="journal article" date="2024" name="Science">
        <title>Giant polyketide synthase enzymes in the biosynthesis of giant marine polyether toxins.</title>
        <authorList>
            <person name="Fallon T.R."/>
            <person name="Shende V.V."/>
            <person name="Wierzbicki I.H."/>
            <person name="Pendleton A.L."/>
            <person name="Watervoot N.F."/>
            <person name="Auber R.P."/>
            <person name="Gonzalez D.J."/>
            <person name="Wisecaver J.H."/>
            <person name="Moore B.S."/>
        </authorList>
    </citation>
    <scope>NUCLEOTIDE SEQUENCE [LARGE SCALE GENOMIC DNA]</scope>
    <source>
        <strain evidence="6 7">12B1</strain>
    </source>
</reference>
<evidence type="ECO:0000313" key="7">
    <source>
        <dbReference type="Proteomes" id="UP001515480"/>
    </source>
</evidence>
<evidence type="ECO:0000256" key="4">
    <source>
        <dbReference type="SAM" id="MobiDB-lite"/>
    </source>
</evidence>
<dbReference type="Proteomes" id="UP001515480">
    <property type="component" value="Unassembled WGS sequence"/>
</dbReference>
<gene>
    <name evidence="6" type="ORF">AB1Y20_021861</name>
</gene>
<dbReference type="GO" id="GO:0005634">
    <property type="term" value="C:nucleus"/>
    <property type="evidence" value="ECO:0007669"/>
    <property type="project" value="TreeGrafter"/>
</dbReference>
<sequence length="378" mass="42022">MEAPGATRNILNGIRADDVTDEVAVICCVAPPFRICWASQDWLNMFGFSRSEALMRDLRCIQGESVDLDTIEAILRAVRTCTQLSFNCSNFTRFGEEIRHRVTITPILSADSKHPSLFRATSDSSGRSSEDTLSAGREESIYRPSPILKRQCLGQKECAELFCDDDEDGDQLRFGLANPALSGHARVVTQGEPPYAVLWASPEWLSLCKFSAAQLLGRTMKCIQGPQTDKDAVATLMRAVRNQESLHGITLVNYDSSGRPFQHVVDVDTIKSGSKVVAYVAMSREVRLQDVWPMMTRSSGLDMLYLDDDEDEDGDGLFQGLLQGEVTLGTALLNAGNVSDEEVETWDDEVESLLYSWERFGLEMRMHQSDAKINKACL</sequence>
<feature type="domain" description="PAS" evidence="5">
    <location>
        <begin position="25"/>
        <end position="114"/>
    </location>
</feature>
<dbReference type="Pfam" id="PF13426">
    <property type="entry name" value="PAS_9"/>
    <property type="match status" value="2"/>
</dbReference>
<dbReference type="InterPro" id="IPR000014">
    <property type="entry name" value="PAS"/>
</dbReference>